<dbReference type="GO" id="GO:0050660">
    <property type="term" value="F:flavin adenine dinucleotide binding"/>
    <property type="evidence" value="ECO:0007669"/>
    <property type="project" value="InterPro"/>
</dbReference>
<feature type="domain" description="Glucose-methanol-choline oxidoreductase N-terminal" evidence="8">
    <location>
        <begin position="220"/>
        <end position="234"/>
    </location>
</feature>
<dbReference type="Pfam" id="PF00732">
    <property type="entry name" value="GMC_oxred_N"/>
    <property type="match status" value="1"/>
</dbReference>
<dbReference type="KEGG" id="cact:HZ995_11290"/>
<evidence type="ECO:0000256" key="6">
    <source>
        <dbReference type="RuleBase" id="RU003968"/>
    </source>
</evidence>
<feature type="binding site" evidence="5">
    <location>
        <position position="188"/>
    </location>
    <ligand>
        <name>FAD</name>
        <dbReference type="ChEBI" id="CHEBI:57692"/>
    </ligand>
</feature>
<dbReference type="Gene3D" id="3.30.560.10">
    <property type="entry name" value="Glucose Oxidase, domain 3"/>
    <property type="match status" value="1"/>
</dbReference>
<dbReference type="EMBL" id="CP060010">
    <property type="protein sequence ID" value="QTN35067.1"/>
    <property type="molecule type" value="Genomic_DNA"/>
</dbReference>
<feature type="binding site" evidence="5">
    <location>
        <begin position="88"/>
        <end position="91"/>
    </location>
    <ligand>
        <name>FAD</name>
        <dbReference type="ChEBI" id="CHEBI:57692"/>
    </ligand>
</feature>
<accession>A0A975I6K3</accession>
<evidence type="ECO:0000256" key="5">
    <source>
        <dbReference type="PIRSR" id="PIRSR000137-2"/>
    </source>
</evidence>
<reference evidence="9" key="1">
    <citation type="submission" date="2020-07" db="EMBL/GenBank/DDBJ databases">
        <title>Genome sequences of bacteria associated with the marine, planktonic diatom Thalassiosira profunda strain ECT2AJA-044.</title>
        <authorList>
            <person name="Gargas C.B."/>
            <person name="Roberts W.R."/>
            <person name="Alverson A.J."/>
        </authorList>
    </citation>
    <scope>NUCLEOTIDE SEQUENCE</scope>
    <source>
        <strain evidence="9">ECT2AJA-044</strain>
    </source>
</reference>
<dbReference type="PROSITE" id="PS00623">
    <property type="entry name" value="GMC_OXRED_1"/>
    <property type="match status" value="1"/>
</dbReference>
<comment type="similarity">
    <text evidence="2 6">Belongs to the GMC oxidoreductase family.</text>
</comment>
<dbReference type="PANTHER" id="PTHR11552:SF147">
    <property type="entry name" value="CHOLINE DEHYDROGENASE, MITOCHONDRIAL"/>
    <property type="match status" value="1"/>
</dbReference>
<dbReference type="PANTHER" id="PTHR11552">
    <property type="entry name" value="GLUCOSE-METHANOL-CHOLINE GMC OXIDOREDUCTASE"/>
    <property type="match status" value="1"/>
</dbReference>
<evidence type="ECO:0000313" key="10">
    <source>
        <dbReference type="Proteomes" id="UP000665026"/>
    </source>
</evidence>
<evidence type="ECO:0000259" key="8">
    <source>
        <dbReference type="PROSITE" id="PS00624"/>
    </source>
</evidence>
<comment type="cofactor">
    <cofactor evidence="1 5">
        <name>FAD</name>
        <dbReference type="ChEBI" id="CHEBI:57692"/>
    </cofactor>
</comment>
<feature type="domain" description="Glucose-methanol-choline oxidoreductase N-terminal" evidence="7">
    <location>
        <begin position="78"/>
        <end position="101"/>
    </location>
</feature>
<dbReference type="Pfam" id="PF05199">
    <property type="entry name" value="GMC_oxred_C"/>
    <property type="match status" value="1"/>
</dbReference>
<dbReference type="PIRSF" id="PIRSF000137">
    <property type="entry name" value="Alcohol_oxidase"/>
    <property type="match status" value="1"/>
</dbReference>
<dbReference type="RefSeq" id="WP_209355753.1">
    <property type="nucleotide sequence ID" value="NZ_CP060010.1"/>
</dbReference>
<dbReference type="PROSITE" id="PS00624">
    <property type="entry name" value="GMC_OXRED_2"/>
    <property type="match status" value="1"/>
</dbReference>
<dbReference type="InterPro" id="IPR036188">
    <property type="entry name" value="FAD/NAD-bd_sf"/>
</dbReference>
<keyword evidence="3 6" id="KW-0285">Flavoprotein</keyword>
<dbReference type="SUPFAM" id="SSF54373">
    <property type="entry name" value="FAD-linked reductases, C-terminal domain"/>
    <property type="match status" value="1"/>
</dbReference>
<evidence type="ECO:0000256" key="2">
    <source>
        <dbReference type="ARBA" id="ARBA00010790"/>
    </source>
</evidence>
<dbReference type="Gene3D" id="3.50.50.60">
    <property type="entry name" value="FAD/NAD(P)-binding domain"/>
    <property type="match status" value="1"/>
</dbReference>
<keyword evidence="4 5" id="KW-0274">FAD</keyword>
<proteinExistence type="inferred from homology"/>
<dbReference type="InterPro" id="IPR007867">
    <property type="entry name" value="GMC_OxRtase_C"/>
</dbReference>
<dbReference type="Proteomes" id="UP000665026">
    <property type="component" value="Chromosome"/>
</dbReference>
<name>A0A975I6K3_9RHOB</name>
<protein>
    <submittedName>
        <fullName evidence="9">GMC family oxidoreductase N-terminal domain-containing protein</fullName>
    </submittedName>
</protein>
<dbReference type="InterPro" id="IPR012132">
    <property type="entry name" value="GMC_OxRdtase"/>
</dbReference>
<evidence type="ECO:0000256" key="3">
    <source>
        <dbReference type="ARBA" id="ARBA00022630"/>
    </source>
</evidence>
<evidence type="ECO:0000313" key="9">
    <source>
        <dbReference type="EMBL" id="QTN35067.1"/>
    </source>
</evidence>
<evidence type="ECO:0000256" key="4">
    <source>
        <dbReference type="ARBA" id="ARBA00022827"/>
    </source>
</evidence>
<dbReference type="InterPro" id="IPR000172">
    <property type="entry name" value="GMC_OxRdtase_N"/>
</dbReference>
<evidence type="ECO:0000256" key="1">
    <source>
        <dbReference type="ARBA" id="ARBA00001974"/>
    </source>
</evidence>
<evidence type="ECO:0000259" key="7">
    <source>
        <dbReference type="PROSITE" id="PS00623"/>
    </source>
</evidence>
<gene>
    <name evidence="9" type="ORF">HZ995_11290</name>
</gene>
<dbReference type="GO" id="GO:0016614">
    <property type="term" value="F:oxidoreductase activity, acting on CH-OH group of donors"/>
    <property type="evidence" value="ECO:0007669"/>
    <property type="project" value="InterPro"/>
</dbReference>
<organism evidence="9 10">
    <name type="scientific">Cognatishimia activa</name>
    <dbReference type="NCBI Taxonomy" id="1715691"/>
    <lineage>
        <taxon>Bacteria</taxon>
        <taxon>Pseudomonadati</taxon>
        <taxon>Pseudomonadota</taxon>
        <taxon>Alphaproteobacteria</taxon>
        <taxon>Rhodobacterales</taxon>
        <taxon>Paracoccaceae</taxon>
        <taxon>Cognatishimia</taxon>
    </lineage>
</organism>
<sequence>MKDFLVIGAGSAGCVLAAELVRRGAGSVLLLEAGPSDRHPLVQTPMGLIWVMGSKRDWCFTSTPQKGAGNREIKVPRGRMVGGSGSINSMVWFRGRKDDFDNWNVQGWSYEEVAPAFEAVEDALKPSRLATPHPLTTGLSSVFPETRPTPETESSGVFAYNLVGGRRNSAARAMNIGKLVELRTDAHVDRLLWDGDKAVGAVLVDGSEIRVAKGVVLSAGSVASPGILMRSGVGPKSDLEKLGIDCREDAPEVGENLHDHPGIGLHFEGAGSGYGLEAAQWLNWVLAPFKYALSRTGPFASPTVEGGMFFNARGVDQAPDVQSHFIPFHLAHTGPRFQKKSGYFADVCLCRPKSRGRFSLASKDPKAAPLIDLGLLKDPDDLETLAAGLERLRGLLQAADFGTRRAPEVYPSAAVQGDALKEHIRANCGTAYHPVGTLRLGGPVSERLSVRGVENLWVADASIMPSVTSANTNAPSMMIGWKGAEFIAEDAA</sequence>
<dbReference type="SUPFAM" id="SSF51905">
    <property type="entry name" value="FAD/NAD(P)-binding domain"/>
    <property type="match status" value="1"/>
</dbReference>
<dbReference type="AlphaFoldDB" id="A0A975I6K3"/>